<comment type="caution">
    <text evidence="1">The sequence shown here is derived from an EMBL/GenBank/DDBJ whole genome shotgun (WGS) entry which is preliminary data.</text>
</comment>
<dbReference type="AlphaFoldDB" id="A0A0G1UX11"/>
<reference evidence="1 2" key="1">
    <citation type="journal article" date="2015" name="Nature">
        <title>rRNA introns, odd ribosomes, and small enigmatic genomes across a large radiation of phyla.</title>
        <authorList>
            <person name="Brown C.T."/>
            <person name="Hug L.A."/>
            <person name="Thomas B.C."/>
            <person name="Sharon I."/>
            <person name="Castelle C.J."/>
            <person name="Singh A."/>
            <person name="Wilkins M.J."/>
            <person name="Williams K.H."/>
            <person name="Banfield J.F."/>
        </authorList>
    </citation>
    <scope>NUCLEOTIDE SEQUENCE [LARGE SCALE GENOMIC DNA]</scope>
</reference>
<organism evidence="1 2">
    <name type="scientific">Candidatus Amesbacteria bacterium GW2011_GWA1_48_9</name>
    <dbReference type="NCBI Taxonomy" id="1618355"/>
    <lineage>
        <taxon>Bacteria</taxon>
        <taxon>Candidatus Amesiibacteriota</taxon>
    </lineage>
</organism>
<dbReference type="EMBL" id="LCPP01000044">
    <property type="protein sequence ID" value="KKU98784.1"/>
    <property type="molecule type" value="Genomic_DNA"/>
</dbReference>
<evidence type="ECO:0000313" key="1">
    <source>
        <dbReference type="EMBL" id="KKU98784.1"/>
    </source>
</evidence>
<feature type="non-terminal residue" evidence="1">
    <location>
        <position position="179"/>
    </location>
</feature>
<protein>
    <submittedName>
        <fullName evidence="1">Uncharacterized protein</fullName>
    </submittedName>
</protein>
<sequence length="179" mass="19709">MEDTLDQLGRETVALERLPQSPKRDYSPYWILPFKSSELGHAISTSSTTRPDLYGASSLTEGRVFRLPEVVFKFRGGKVSGLESSLPFPIPPELRSSKKLRPVIFSNLICKGGGIKPSMSDESSSGSDPTRRITYLHGQVIGESYGQIAAGSADDAEQKLDEVFSFLFHSWGGRTRLLV</sequence>
<accession>A0A0G1UX11</accession>
<gene>
    <name evidence="1" type="ORF">UY33_C0044G0001</name>
</gene>
<dbReference type="Proteomes" id="UP000034637">
    <property type="component" value="Unassembled WGS sequence"/>
</dbReference>
<evidence type="ECO:0000313" key="2">
    <source>
        <dbReference type="Proteomes" id="UP000034637"/>
    </source>
</evidence>
<proteinExistence type="predicted"/>
<name>A0A0G1UX11_9BACT</name>